<protein>
    <submittedName>
        <fullName evidence="1">Uncharacterized protein</fullName>
    </submittedName>
</protein>
<keyword evidence="2" id="KW-1185">Reference proteome</keyword>
<name>A0A926Y211_9BACT</name>
<proteinExistence type="predicted"/>
<dbReference type="RefSeq" id="WP_190891314.1">
    <property type="nucleotide sequence ID" value="NZ_JACWZY010000034.1"/>
</dbReference>
<dbReference type="Proteomes" id="UP000598820">
    <property type="component" value="Unassembled WGS sequence"/>
</dbReference>
<sequence>MLLYYIQQTCNECYVATSYAKRNCMTTTLKEGDLVLVNSGIKPILTFTITEIATKACQG</sequence>
<evidence type="ECO:0000313" key="2">
    <source>
        <dbReference type="Proteomes" id="UP000598820"/>
    </source>
</evidence>
<evidence type="ECO:0000313" key="1">
    <source>
        <dbReference type="EMBL" id="MBD2704605.1"/>
    </source>
</evidence>
<organism evidence="1 2">
    <name type="scientific">Spirosoma profusum</name>
    <dbReference type="NCBI Taxonomy" id="2771354"/>
    <lineage>
        <taxon>Bacteria</taxon>
        <taxon>Pseudomonadati</taxon>
        <taxon>Bacteroidota</taxon>
        <taxon>Cytophagia</taxon>
        <taxon>Cytophagales</taxon>
        <taxon>Cytophagaceae</taxon>
        <taxon>Spirosoma</taxon>
    </lineage>
</organism>
<accession>A0A926Y211</accession>
<gene>
    <name evidence="1" type="ORF">IC229_28460</name>
</gene>
<dbReference type="AlphaFoldDB" id="A0A926Y211"/>
<reference evidence="1" key="1">
    <citation type="submission" date="2020-09" db="EMBL/GenBank/DDBJ databases">
        <authorList>
            <person name="Kim M.K."/>
        </authorList>
    </citation>
    <scope>NUCLEOTIDE SEQUENCE</scope>
    <source>
        <strain evidence="1">BT702</strain>
    </source>
</reference>
<dbReference type="EMBL" id="JACWZY010000034">
    <property type="protein sequence ID" value="MBD2704605.1"/>
    <property type="molecule type" value="Genomic_DNA"/>
</dbReference>
<comment type="caution">
    <text evidence="1">The sequence shown here is derived from an EMBL/GenBank/DDBJ whole genome shotgun (WGS) entry which is preliminary data.</text>
</comment>